<dbReference type="RefSeq" id="WP_055634694.1">
    <property type="nucleotide sequence ID" value="NZ_KQ948763.1"/>
</dbReference>
<name>A0A101T984_9ACTN</name>
<proteinExistence type="predicted"/>
<evidence type="ECO:0000256" key="1">
    <source>
        <dbReference type="ARBA" id="ARBA00023239"/>
    </source>
</evidence>
<evidence type="ECO:0000313" key="2">
    <source>
        <dbReference type="EMBL" id="KUN88074.1"/>
    </source>
</evidence>
<comment type="caution">
    <text evidence="2">The sequence shown here is derived from an EMBL/GenBank/DDBJ whole genome shotgun (WGS) entry which is preliminary data.</text>
</comment>
<dbReference type="Proteomes" id="UP000052982">
    <property type="component" value="Unassembled WGS sequence"/>
</dbReference>
<evidence type="ECO:0000313" key="3">
    <source>
        <dbReference type="Proteomes" id="UP000052982"/>
    </source>
</evidence>
<dbReference type="InterPro" id="IPR024083">
    <property type="entry name" value="Fumarase/histidase_N"/>
</dbReference>
<organism evidence="2 3">
    <name type="scientific">Streptomyces griseoruber</name>
    <dbReference type="NCBI Taxonomy" id="1943"/>
    <lineage>
        <taxon>Bacteria</taxon>
        <taxon>Bacillati</taxon>
        <taxon>Actinomycetota</taxon>
        <taxon>Actinomycetes</taxon>
        <taxon>Kitasatosporales</taxon>
        <taxon>Streptomycetaceae</taxon>
        <taxon>Streptomyces</taxon>
    </lineage>
</organism>
<dbReference type="GO" id="GO:0016841">
    <property type="term" value="F:ammonia-lyase activity"/>
    <property type="evidence" value="ECO:0007669"/>
    <property type="project" value="UniProtKB-ARBA"/>
</dbReference>
<dbReference type="SUPFAM" id="SSF48557">
    <property type="entry name" value="L-aspartase-like"/>
    <property type="match status" value="1"/>
</dbReference>
<dbReference type="PANTHER" id="PTHR10362">
    <property type="entry name" value="HISTIDINE AMMONIA-LYASE"/>
    <property type="match status" value="1"/>
</dbReference>
<sequence>MSDSREPVAIGSTPLSIDDVVAVARHGAPVLLTEEAALAVKDMRVRMLAGLDADGPPVYGLTTGVGDLYDVSVAPEHVSSAQLKMLKSHACGVGEPYPPEVMRAMILLIVRAMAQGRSGVGLGLVETLVAMLNRGVTPWSPGRGSVGYLIGTAHIGLVTAGLGRAYFEGELLPGAEAMRRAGLPVLELGPREGHALVSGTYEVTAMAALAVHDARLLTAAADIAAAMSLEALRGNDRAFDPRVQQVRPHPGQAATAANLRALLDGSAIVAAHRHHRLQDPLSLRCAPQVHGSVRDALDYAERTVTIEANSVTDNPLFSVAGDELTAHTGGNGHGAPVAMALDVLAIAVTHLLNISERRTDRLTNAHFSELPAFLAAPGGEDSGFMIPQYVAASLAAEARALAQPASVHNIPTSAMQEDHVSMGVPAGWQARQAVEYAQQGLGIEILAAAQGLEHHGTLRPGAGTGAAYRAVRERVAALEEDREMYPDLAAARELVADGSLVAAVEAVVGGLAR</sequence>
<dbReference type="InterPro" id="IPR008948">
    <property type="entry name" value="L-Aspartase-like"/>
</dbReference>
<protein>
    <submittedName>
        <fullName evidence="2">Histidine ammonia-lyase</fullName>
    </submittedName>
</protein>
<accession>A0A101T984</accession>
<dbReference type="Gene3D" id="1.10.275.10">
    <property type="entry name" value="Fumarase/aspartase (N-terminal domain)"/>
    <property type="match status" value="1"/>
</dbReference>
<dbReference type="AlphaFoldDB" id="A0A101T984"/>
<keyword evidence="3" id="KW-1185">Reference proteome</keyword>
<dbReference type="NCBIfam" id="NF006871">
    <property type="entry name" value="PRK09367.1"/>
    <property type="match status" value="1"/>
</dbReference>
<gene>
    <name evidence="2" type="ORF">AQJ64_03785</name>
</gene>
<dbReference type="CDD" id="cd00332">
    <property type="entry name" value="PAL-HAL"/>
    <property type="match status" value="1"/>
</dbReference>
<reference evidence="2 3" key="1">
    <citation type="submission" date="2015-10" db="EMBL/GenBank/DDBJ databases">
        <title>Draft genome sequence of Streptomyces griseoruber DSM 40281, type strain for the species Streptomyces griseoruber.</title>
        <authorList>
            <person name="Ruckert C."/>
            <person name="Winkler A."/>
            <person name="Kalinowski J."/>
            <person name="Kampfer P."/>
            <person name="Glaeser S."/>
        </authorList>
    </citation>
    <scope>NUCLEOTIDE SEQUENCE [LARGE SCALE GENOMIC DNA]</scope>
    <source>
        <strain evidence="2 3">DSM 40281</strain>
    </source>
</reference>
<dbReference type="STRING" id="1943.AQJ64_03785"/>
<dbReference type="Pfam" id="PF00221">
    <property type="entry name" value="Lyase_aromatic"/>
    <property type="match status" value="1"/>
</dbReference>
<dbReference type="Gene3D" id="1.20.200.10">
    <property type="entry name" value="Fumarase/aspartase (Central domain)"/>
    <property type="match status" value="1"/>
</dbReference>
<dbReference type="InterPro" id="IPR001106">
    <property type="entry name" value="Aromatic_Lyase"/>
</dbReference>
<dbReference type="EMBL" id="LMWW01000006">
    <property type="protein sequence ID" value="KUN88074.1"/>
    <property type="molecule type" value="Genomic_DNA"/>
</dbReference>
<keyword evidence="1 2" id="KW-0456">Lyase</keyword>